<feature type="domain" description="AMP-dependent synthetase/ligase" evidence="6">
    <location>
        <begin position="18"/>
        <end position="351"/>
    </location>
</feature>
<dbReference type="PANTHER" id="PTHR24096:SF149">
    <property type="entry name" value="AMP-BINDING DOMAIN-CONTAINING PROTEIN-RELATED"/>
    <property type="match status" value="1"/>
</dbReference>
<dbReference type="HAMAP" id="MF_00731">
    <property type="entry name" value="MenE"/>
    <property type="match status" value="1"/>
</dbReference>
<evidence type="ECO:0000259" key="6">
    <source>
        <dbReference type="Pfam" id="PF00501"/>
    </source>
</evidence>
<keyword evidence="3 5" id="KW-0547">Nucleotide-binding</keyword>
<dbReference type="EC" id="6.2.1.26" evidence="5"/>
<dbReference type="EMBL" id="VIXF01000002">
    <property type="protein sequence ID" value="MBN9900431.1"/>
    <property type="molecule type" value="Genomic_DNA"/>
</dbReference>
<reference evidence="8" key="1">
    <citation type="submission" date="2019-07" db="EMBL/GenBank/DDBJ databases">
        <authorList>
            <person name="Lazarte J.N."/>
            <person name="Poliero A."/>
            <person name="Beron C."/>
        </authorList>
    </citation>
    <scope>NUCLEOTIDE SEQUENCE</scope>
    <source>
        <strain evidence="8">FCC7</strain>
    </source>
</reference>
<organism evidence="8 9">
    <name type="scientific">Bacillus thuringiensis</name>
    <dbReference type="NCBI Taxonomy" id="1428"/>
    <lineage>
        <taxon>Bacteria</taxon>
        <taxon>Bacillati</taxon>
        <taxon>Bacillota</taxon>
        <taxon>Bacilli</taxon>
        <taxon>Bacillales</taxon>
        <taxon>Bacillaceae</taxon>
        <taxon>Bacillus</taxon>
        <taxon>Bacillus cereus group</taxon>
    </lineage>
</organism>
<dbReference type="InterPro" id="IPR042099">
    <property type="entry name" value="ANL_N_sf"/>
</dbReference>
<evidence type="ECO:0000256" key="5">
    <source>
        <dbReference type="HAMAP-Rule" id="MF_00731"/>
    </source>
</evidence>
<protein>
    <recommendedName>
        <fullName evidence="5">2-succinylbenzoate--CoA ligase</fullName>
        <ecNumber evidence="5">6.2.1.26</ecNumber>
    </recommendedName>
    <alternativeName>
        <fullName evidence="5">o-succinylbenzoyl-CoA synthetase</fullName>
        <shortName evidence="5">OSB-CoA synthetase</shortName>
    </alternativeName>
</protein>
<dbReference type="GO" id="GO:0009234">
    <property type="term" value="P:menaquinone biosynthetic process"/>
    <property type="evidence" value="ECO:0007669"/>
    <property type="project" value="UniProtKB-UniRule"/>
</dbReference>
<evidence type="ECO:0000256" key="3">
    <source>
        <dbReference type="ARBA" id="ARBA00022741"/>
    </source>
</evidence>
<comment type="similarity">
    <text evidence="5">Belongs to the ATP-dependent AMP-binding enzyme family. MenE subfamily.</text>
</comment>
<comment type="pathway">
    <text evidence="5">Quinol/quinone metabolism; 1,4-dihydroxy-2-naphthoate biosynthesis; 1,4-dihydroxy-2-naphthoate from chorismate: step 5/7.</text>
</comment>
<dbReference type="InterPro" id="IPR045851">
    <property type="entry name" value="AMP-bd_C_sf"/>
</dbReference>
<dbReference type="CDD" id="cd05912">
    <property type="entry name" value="OSB_CoA_lg"/>
    <property type="match status" value="1"/>
</dbReference>
<dbReference type="InterPro" id="IPR020845">
    <property type="entry name" value="AMP-binding_CS"/>
</dbReference>
<dbReference type="InterPro" id="IPR025110">
    <property type="entry name" value="AMP-bd_C"/>
</dbReference>
<dbReference type="InterPro" id="IPR000873">
    <property type="entry name" value="AMP-dep_synth/lig_dom"/>
</dbReference>
<comment type="pathway">
    <text evidence="5">Quinol/quinone metabolism; menaquinone biosynthesis.</text>
</comment>
<proteinExistence type="inferred from homology"/>
<dbReference type="GO" id="GO:0008756">
    <property type="term" value="F:o-succinylbenzoate-CoA ligase activity"/>
    <property type="evidence" value="ECO:0007669"/>
    <property type="project" value="UniProtKB-UniRule"/>
</dbReference>
<dbReference type="FunFam" id="3.30.300.30:FF:000008">
    <property type="entry name" value="2,3-dihydroxybenzoate-AMP ligase"/>
    <property type="match status" value="1"/>
</dbReference>
<evidence type="ECO:0000256" key="1">
    <source>
        <dbReference type="ARBA" id="ARBA00022428"/>
    </source>
</evidence>
<gene>
    <name evidence="5 8" type="primary">menE</name>
    <name evidence="8" type="ORF">FME64_24020</name>
</gene>
<keyword evidence="4 5" id="KW-0067">ATP-binding</keyword>
<comment type="caution">
    <text evidence="8">The sequence shown here is derived from an EMBL/GenBank/DDBJ whole genome shotgun (WGS) entry which is preliminary data.</text>
</comment>
<dbReference type="Pfam" id="PF13193">
    <property type="entry name" value="AMP-binding_C"/>
    <property type="match status" value="1"/>
</dbReference>
<dbReference type="Pfam" id="PF00501">
    <property type="entry name" value="AMP-binding"/>
    <property type="match status" value="1"/>
</dbReference>
<feature type="domain" description="AMP-binding enzyme C-terminal" evidence="7">
    <location>
        <begin position="401"/>
        <end position="474"/>
    </location>
</feature>
<dbReference type="PROSITE" id="PS00455">
    <property type="entry name" value="AMP_BINDING"/>
    <property type="match status" value="1"/>
</dbReference>
<dbReference type="SUPFAM" id="SSF56801">
    <property type="entry name" value="Acetyl-CoA synthetase-like"/>
    <property type="match status" value="1"/>
</dbReference>
<evidence type="ECO:0000313" key="9">
    <source>
        <dbReference type="Proteomes" id="UP000775627"/>
    </source>
</evidence>
<dbReference type="Gene3D" id="3.40.50.12780">
    <property type="entry name" value="N-terminal domain of ligase-like"/>
    <property type="match status" value="1"/>
</dbReference>
<dbReference type="NCBIfam" id="NF002966">
    <property type="entry name" value="PRK03640.1"/>
    <property type="match status" value="1"/>
</dbReference>
<evidence type="ECO:0000256" key="4">
    <source>
        <dbReference type="ARBA" id="ARBA00022840"/>
    </source>
</evidence>
<name>A0AAW4HXN5_BACTU</name>
<evidence type="ECO:0000259" key="7">
    <source>
        <dbReference type="Pfam" id="PF13193"/>
    </source>
</evidence>
<accession>A0AAW4HXN5</accession>
<sequence>MKGECMMETMPNWLMQRAFLTPDRTAIEIEEEKVTFMQLHETVVSVCERLTHVGVKRGQKVAVLMKNGMEMITVIHALSYVGAVAVLLNTRLSREELLWQMDDAEVICLVTDQEFDAKDVPVYSFAEVMNGPKEEASIQEEFSLEEAMTIIYTSGTTGKPKGVILTYGNHWASAVGSSLNLGLRDDDCWLACMPMFHVGGLSLLMKNIMYGMRILLVPKYDADFIHTALQTRGVTIISVVSKMLTDLLERLGEETYPSSLRCMLLGGGPAPKPLLETCVDKGIPVYQTYGMTETSSQICTLSADYMLTKVGSAGKPLFQCQLRIEKDGVVVPPHAEGEIVVKGPNVTGGYFNREDATRETIQNGWLHTGDLGYLDEEGFLYVLDRRSDLIISGGENIYPAQIEEVLLSHPAIAEAGVVGMTDDKWGQVPAAFVVKSGAVTEEEILHFCEEKLAKYKVPKKACFLEELPRNASKKLLRRELRELVEEKETVNKNIDKSRHI</sequence>
<comment type="function">
    <text evidence="5">Converts 2-succinylbenzoate (OSB) to 2-succinylbenzoyl-CoA (OSB-CoA).</text>
</comment>
<keyword evidence="1 5" id="KW-0474">Menaquinone biosynthesis</keyword>
<dbReference type="Proteomes" id="UP000775627">
    <property type="component" value="Unassembled WGS sequence"/>
</dbReference>
<reference evidence="8" key="2">
    <citation type="journal article" date="2021" name="J. Invertebr. Pathol.">
        <title>Molecular characterization of a Bacillus thuringiensis strain from Argentina, toxic against Lepidoptera and Coleoptera, based on its whole-genome and Cry protein analysis.</title>
        <authorList>
            <person name="Nicolas Lazarte J."/>
            <person name="Pia Valacco M."/>
            <person name="Moreno S."/>
            <person name="Salerno G.L."/>
            <person name="Beron C.M."/>
        </authorList>
    </citation>
    <scope>NUCLEOTIDE SEQUENCE</scope>
    <source>
        <strain evidence="8">FCC7</strain>
    </source>
</reference>
<dbReference type="AlphaFoldDB" id="A0AAW4HXN5"/>
<evidence type="ECO:0000256" key="2">
    <source>
        <dbReference type="ARBA" id="ARBA00022598"/>
    </source>
</evidence>
<dbReference type="InterPro" id="IPR010192">
    <property type="entry name" value="MenE"/>
</dbReference>
<comment type="catalytic activity">
    <reaction evidence="5">
        <text>2-succinylbenzoate + ATP + CoA = 2-succinylbenzoyl-CoA + AMP + diphosphate</text>
        <dbReference type="Rhea" id="RHEA:17009"/>
        <dbReference type="ChEBI" id="CHEBI:18325"/>
        <dbReference type="ChEBI" id="CHEBI:30616"/>
        <dbReference type="ChEBI" id="CHEBI:33019"/>
        <dbReference type="ChEBI" id="CHEBI:57287"/>
        <dbReference type="ChEBI" id="CHEBI:57364"/>
        <dbReference type="ChEBI" id="CHEBI:456215"/>
        <dbReference type="EC" id="6.2.1.26"/>
    </reaction>
</comment>
<dbReference type="Gene3D" id="3.30.300.30">
    <property type="match status" value="1"/>
</dbReference>
<keyword evidence="2 5" id="KW-0436">Ligase</keyword>
<dbReference type="PANTHER" id="PTHR24096">
    <property type="entry name" value="LONG-CHAIN-FATTY-ACID--COA LIGASE"/>
    <property type="match status" value="1"/>
</dbReference>
<dbReference type="NCBIfam" id="TIGR01923">
    <property type="entry name" value="menE"/>
    <property type="match status" value="1"/>
</dbReference>
<evidence type="ECO:0000313" key="8">
    <source>
        <dbReference type="EMBL" id="MBN9900431.1"/>
    </source>
</evidence>
<dbReference type="GO" id="GO:0005524">
    <property type="term" value="F:ATP binding"/>
    <property type="evidence" value="ECO:0007669"/>
    <property type="project" value="UniProtKB-KW"/>
</dbReference>